<dbReference type="SUPFAM" id="SSF69118">
    <property type="entry name" value="AhpD-like"/>
    <property type="match status" value="1"/>
</dbReference>
<sequence length="353" mass="37935">MLQRQVRHVAVVNPSTAGGLTAQVYQQVADEMRIVVPPALLHSASPDVLAAYWAITREPLFPSGEVTRTVKEAVAAAVSVANVCPYCADMHTVGLYDLTGERDAEAIALDRLDEIGDPALRDFVAWAREAHRPDGPPLPAGVTAAQRAELVGVVVGFHYLSRMVNVFLSNFLLPPGLGPRPRRRLKQGLSRVLRPVVRGDFAPGRANRLLDPAPPRADTAWAAGSPLITDTATRSFRIFEAAGARSLDPAVRRLVLGVLDDWNGADTGLNTGWSTDLVAGLPAPQRAAGRLVLLTALASYQVDAEVVQEFRRHFPHDATLIDAGAWASFATARRIGIRHDRDGATVPSPTKDG</sequence>
<feature type="domain" description="Carboxymuconolactone decarboxylase-like" evidence="1">
    <location>
        <begin position="50"/>
        <end position="129"/>
    </location>
</feature>
<evidence type="ECO:0000313" key="2">
    <source>
        <dbReference type="EMBL" id="MFC4068991.1"/>
    </source>
</evidence>
<dbReference type="RefSeq" id="WP_378069870.1">
    <property type="nucleotide sequence ID" value="NZ_JBHSBL010000019.1"/>
</dbReference>
<accession>A0ABV8IYH6</accession>
<dbReference type="EMBL" id="JBHSBL010000019">
    <property type="protein sequence ID" value="MFC4068991.1"/>
    <property type="molecule type" value="Genomic_DNA"/>
</dbReference>
<dbReference type="Gene3D" id="1.20.1290.10">
    <property type="entry name" value="AhpD-like"/>
    <property type="match status" value="1"/>
</dbReference>
<dbReference type="Pfam" id="PF02627">
    <property type="entry name" value="CMD"/>
    <property type="match status" value="1"/>
</dbReference>
<evidence type="ECO:0000313" key="3">
    <source>
        <dbReference type="Proteomes" id="UP001595867"/>
    </source>
</evidence>
<name>A0ABV8IYH6_9ACTN</name>
<dbReference type="Proteomes" id="UP001595867">
    <property type="component" value="Unassembled WGS sequence"/>
</dbReference>
<proteinExistence type="predicted"/>
<protein>
    <submittedName>
        <fullName evidence="2">Carboxymuconolactone decarboxylase family protein</fullName>
    </submittedName>
</protein>
<dbReference type="InterPro" id="IPR004675">
    <property type="entry name" value="AhpD_core"/>
</dbReference>
<dbReference type="InterPro" id="IPR003779">
    <property type="entry name" value="CMD-like"/>
</dbReference>
<comment type="caution">
    <text evidence="2">The sequence shown here is derived from an EMBL/GenBank/DDBJ whole genome shotgun (WGS) entry which is preliminary data.</text>
</comment>
<reference evidence="3" key="1">
    <citation type="journal article" date="2019" name="Int. J. Syst. Evol. Microbiol.">
        <title>The Global Catalogue of Microorganisms (GCM) 10K type strain sequencing project: providing services to taxonomists for standard genome sequencing and annotation.</title>
        <authorList>
            <consortium name="The Broad Institute Genomics Platform"/>
            <consortium name="The Broad Institute Genome Sequencing Center for Infectious Disease"/>
            <person name="Wu L."/>
            <person name="Ma J."/>
        </authorList>
    </citation>
    <scope>NUCLEOTIDE SEQUENCE [LARGE SCALE GENOMIC DNA]</scope>
    <source>
        <strain evidence="3">TBRC 5832</strain>
    </source>
</reference>
<keyword evidence="3" id="KW-1185">Reference proteome</keyword>
<dbReference type="NCBIfam" id="TIGR00778">
    <property type="entry name" value="ahpD_dom"/>
    <property type="match status" value="1"/>
</dbReference>
<organism evidence="2 3">
    <name type="scientific">Actinoplanes subglobosus</name>
    <dbReference type="NCBI Taxonomy" id="1547892"/>
    <lineage>
        <taxon>Bacteria</taxon>
        <taxon>Bacillati</taxon>
        <taxon>Actinomycetota</taxon>
        <taxon>Actinomycetes</taxon>
        <taxon>Micromonosporales</taxon>
        <taxon>Micromonosporaceae</taxon>
        <taxon>Actinoplanes</taxon>
    </lineage>
</organism>
<dbReference type="InterPro" id="IPR029032">
    <property type="entry name" value="AhpD-like"/>
</dbReference>
<evidence type="ECO:0000259" key="1">
    <source>
        <dbReference type="Pfam" id="PF02627"/>
    </source>
</evidence>
<gene>
    <name evidence="2" type="ORF">ACFO0C_29010</name>
</gene>